<name>A0A5E5P3Y1_9BURK</name>
<organism evidence="1 2">
    <name type="scientific">Pandoraea apista</name>
    <dbReference type="NCBI Taxonomy" id="93218"/>
    <lineage>
        <taxon>Bacteria</taxon>
        <taxon>Pseudomonadati</taxon>
        <taxon>Pseudomonadota</taxon>
        <taxon>Betaproteobacteria</taxon>
        <taxon>Burkholderiales</taxon>
        <taxon>Burkholderiaceae</taxon>
        <taxon>Pandoraea</taxon>
    </lineage>
</organism>
<protein>
    <submittedName>
        <fullName evidence="1">Uncharacterized protein</fullName>
    </submittedName>
</protein>
<evidence type="ECO:0000313" key="1">
    <source>
        <dbReference type="EMBL" id="VVG71147.1"/>
    </source>
</evidence>
<dbReference type="Proteomes" id="UP000364291">
    <property type="component" value="Unassembled WGS sequence"/>
</dbReference>
<evidence type="ECO:0000313" key="2">
    <source>
        <dbReference type="Proteomes" id="UP000364291"/>
    </source>
</evidence>
<sequence>MEMARTLAMALAWRRLTGSVCRIVCVSTGAKQSYRNRRNRRIIGAPSENSVNAADVVRCPVRLDTLDAMPDTSVPDLTPASATSAPALVVRLDAPQMVDAHPVRYQSLWLLMRVYYAAHYEASPVSLASLKIRFGQSGVAGDLRMLISRAFSDFARWGVAVGWGDDKHADVRLLPTRGRGKGPFWLARQEMSRIVVTIGDKALDDPRRAVAAFLGLPQDTLPDTQSPALDYVMQDIAFWHHLTLGKRDMQDGVFFAPPQAPAPGEARRQRTGAIPSFHAAQVCAVDDVQRGIALLAETIVWRRMGDAARTKQTLATLSATFGANPPGSPTLRAMHWIVQAWQAYALRDEAGAFAHLQRISDDASLAPCLIYNPRIRFESRNLQALLYKSHAARPGPMPARAQSAANALAAFSDALQAAFEADSIDLAQHVAANIGLSLWLFWQGALIDPGRRLAAADVQRQALRWIGLSEWICDRFGVGGNSVWNTVFLLRIARGAVPVRRDPDLATLRASTPLAVDAFLDAVQPFGAPFSRAKGFTQWTEVVATTLADHEEGRVRFEPLQLANLWFEMLWFALHQDGDSPQALHAARSLGRVLPMLPPPDRRFFRDALRLMPREFQREVRLAQ</sequence>
<accession>A0A5E5P3Y1</accession>
<dbReference type="EMBL" id="CABPSX010000003">
    <property type="protein sequence ID" value="VVG71147.1"/>
    <property type="molecule type" value="Genomic_DNA"/>
</dbReference>
<gene>
    <name evidence="1" type="ORF">PAP18089_02119</name>
</gene>
<dbReference type="AlphaFoldDB" id="A0A5E5P3Y1"/>
<reference evidence="1 2" key="1">
    <citation type="submission" date="2019-08" db="EMBL/GenBank/DDBJ databases">
        <authorList>
            <person name="Peeters C."/>
        </authorList>
    </citation>
    <scope>NUCLEOTIDE SEQUENCE [LARGE SCALE GENOMIC DNA]</scope>
    <source>
        <strain evidence="1 2">LMG 18089</strain>
    </source>
</reference>
<proteinExistence type="predicted"/>